<dbReference type="OMA" id="DLNIVFF"/>
<dbReference type="Proteomes" id="UP000077755">
    <property type="component" value="Chromosome 7"/>
</dbReference>
<proteinExistence type="inferred from homology"/>
<evidence type="ECO:0000256" key="2">
    <source>
        <dbReference type="ARBA" id="ARBA00023157"/>
    </source>
</evidence>
<name>A0A164SPB9_DAUCS</name>
<dbReference type="SMART" id="SM00452">
    <property type="entry name" value="STI"/>
    <property type="match status" value="1"/>
</dbReference>
<reference evidence="3" key="2">
    <citation type="submission" date="2022-03" db="EMBL/GenBank/DDBJ databases">
        <title>Draft title - Genomic analysis of global carrot germplasm unveils the trajectory of domestication and the origin of high carotenoid orange carrot.</title>
        <authorList>
            <person name="Iorizzo M."/>
            <person name="Ellison S."/>
            <person name="Senalik D."/>
            <person name="Macko-Podgorni A."/>
            <person name="Grzebelus D."/>
            <person name="Bostan H."/>
            <person name="Rolling W."/>
            <person name="Curaba J."/>
            <person name="Simon P."/>
        </authorList>
    </citation>
    <scope>NUCLEOTIDE SEQUENCE</scope>
    <source>
        <tissue evidence="3">Leaf</tissue>
    </source>
</reference>
<accession>A0A164SPB9</accession>
<dbReference type="PROSITE" id="PS00283">
    <property type="entry name" value="SOYBEAN_KUNITZ"/>
    <property type="match status" value="1"/>
</dbReference>
<dbReference type="PROSITE" id="PS51257">
    <property type="entry name" value="PROKAR_LIPOPROTEIN"/>
    <property type="match status" value="1"/>
</dbReference>
<dbReference type="InterPro" id="IPR011065">
    <property type="entry name" value="Kunitz_inhibitor_STI-like_sf"/>
</dbReference>
<comment type="similarity">
    <text evidence="1">Belongs to the protease inhibitor I3 (leguminous Kunitz-type inhibitor) family.</text>
</comment>
<protein>
    <submittedName>
        <fullName evidence="3">Uncharacterized protein</fullName>
    </submittedName>
</protein>
<dbReference type="InterPro" id="IPR002160">
    <property type="entry name" value="Prot_inh_Kunz-lg"/>
</dbReference>
<dbReference type="SUPFAM" id="SSF50386">
    <property type="entry name" value="STI-like"/>
    <property type="match status" value="1"/>
</dbReference>
<dbReference type="GO" id="GO:0004866">
    <property type="term" value="F:endopeptidase inhibitor activity"/>
    <property type="evidence" value="ECO:0007669"/>
    <property type="project" value="InterPro"/>
</dbReference>
<dbReference type="AlphaFoldDB" id="A0A164SPB9"/>
<gene>
    <name evidence="3" type="ORF">DCAR_0727024</name>
</gene>
<dbReference type="Gene3D" id="2.80.10.50">
    <property type="match status" value="1"/>
</dbReference>
<sequence>MCTKSAAFLCIIIVSCNAMLLGHCLGPGDFQAVLDVDGQELQVAAKYYILPAAPGGGNGGGGLGLASRDRRCPFYVMQESHEQSNGLPVRFLPVNYKADANVSLSSDLNIVFHAATICVQSTGWKVGSVDEITGRRYVKSGGLTGHPGVNTVSNWFKFEKNENGDGYKIVFCPSVCSFCKVVCGNVGVFDENGKKWLGLSDGDPLIVMFKMA</sequence>
<dbReference type="OrthoDB" id="1918435at2759"/>
<evidence type="ECO:0000256" key="1">
    <source>
        <dbReference type="ARBA" id="ARBA00005440"/>
    </source>
</evidence>
<dbReference type="Pfam" id="PF00197">
    <property type="entry name" value="Kunitz_legume"/>
    <property type="match status" value="1"/>
</dbReference>
<dbReference type="PANTHER" id="PTHR33107">
    <property type="entry name" value="KUNITZ TRYPSIN INHIBITOR 2"/>
    <property type="match status" value="1"/>
</dbReference>
<dbReference type="PRINTS" id="PR00291">
    <property type="entry name" value="KUNITZINHBTR"/>
</dbReference>
<organism evidence="3 4">
    <name type="scientific">Daucus carota subsp. sativus</name>
    <name type="common">Carrot</name>
    <dbReference type="NCBI Taxonomy" id="79200"/>
    <lineage>
        <taxon>Eukaryota</taxon>
        <taxon>Viridiplantae</taxon>
        <taxon>Streptophyta</taxon>
        <taxon>Embryophyta</taxon>
        <taxon>Tracheophyta</taxon>
        <taxon>Spermatophyta</taxon>
        <taxon>Magnoliopsida</taxon>
        <taxon>eudicotyledons</taxon>
        <taxon>Gunneridae</taxon>
        <taxon>Pentapetalae</taxon>
        <taxon>asterids</taxon>
        <taxon>campanulids</taxon>
        <taxon>Apiales</taxon>
        <taxon>Apiaceae</taxon>
        <taxon>Apioideae</taxon>
        <taxon>Scandiceae</taxon>
        <taxon>Daucinae</taxon>
        <taxon>Daucus</taxon>
        <taxon>Daucus sect. Daucus</taxon>
    </lineage>
</organism>
<keyword evidence="4" id="KW-1185">Reference proteome</keyword>
<evidence type="ECO:0000313" key="3">
    <source>
        <dbReference type="EMBL" id="WOH07592.1"/>
    </source>
</evidence>
<evidence type="ECO:0000313" key="4">
    <source>
        <dbReference type="Proteomes" id="UP000077755"/>
    </source>
</evidence>
<keyword evidence="2" id="KW-1015">Disulfide bond</keyword>
<dbReference type="Gramene" id="KZM86421">
    <property type="protein sequence ID" value="KZM86421"/>
    <property type="gene ID" value="DCAR_023555"/>
</dbReference>
<reference evidence="3" key="1">
    <citation type="journal article" date="2016" name="Nat. Genet.">
        <title>A high-quality carrot genome assembly provides new insights into carotenoid accumulation and asterid genome evolution.</title>
        <authorList>
            <person name="Iorizzo M."/>
            <person name="Ellison S."/>
            <person name="Senalik D."/>
            <person name="Zeng P."/>
            <person name="Satapoomin P."/>
            <person name="Huang J."/>
            <person name="Bowman M."/>
            <person name="Iovene M."/>
            <person name="Sanseverino W."/>
            <person name="Cavagnaro P."/>
            <person name="Yildiz M."/>
            <person name="Macko-Podgorni A."/>
            <person name="Moranska E."/>
            <person name="Grzebelus E."/>
            <person name="Grzebelus D."/>
            <person name="Ashrafi H."/>
            <person name="Zheng Z."/>
            <person name="Cheng S."/>
            <person name="Spooner D."/>
            <person name="Van Deynze A."/>
            <person name="Simon P."/>
        </authorList>
    </citation>
    <scope>NUCLEOTIDE SEQUENCE</scope>
    <source>
        <tissue evidence="3">Leaf</tissue>
    </source>
</reference>
<dbReference type="PANTHER" id="PTHR33107:SF81">
    <property type="entry name" value="TRYPSIN INHIBITOR A"/>
    <property type="match status" value="1"/>
</dbReference>
<dbReference type="EMBL" id="CP093349">
    <property type="protein sequence ID" value="WOH07592.1"/>
    <property type="molecule type" value="Genomic_DNA"/>
</dbReference>